<gene>
    <name evidence="1" type="ORF">A9Z60_06745</name>
</gene>
<evidence type="ECO:0000313" key="2">
    <source>
        <dbReference type="Proteomes" id="UP000092671"/>
    </source>
</evidence>
<protein>
    <submittedName>
        <fullName evidence="1">Uncharacterized protein</fullName>
    </submittedName>
</protein>
<dbReference type="RefSeq" id="WP_066892291.1">
    <property type="nucleotide sequence ID" value="NZ_LZDN01000004.1"/>
</dbReference>
<comment type="caution">
    <text evidence="1">The sequence shown here is derived from an EMBL/GenBank/DDBJ whole genome shotgun (WGS) entry which is preliminary data.</text>
</comment>
<evidence type="ECO:0000313" key="1">
    <source>
        <dbReference type="EMBL" id="OBX51693.1"/>
    </source>
</evidence>
<organism evidence="1 2">
    <name type="scientific">Moraxella nonliquefaciens</name>
    <dbReference type="NCBI Taxonomy" id="478"/>
    <lineage>
        <taxon>Bacteria</taxon>
        <taxon>Pseudomonadati</taxon>
        <taxon>Pseudomonadota</taxon>
        <taxon>Gammaproteobacteria</taxon>
        <taxon>Moraxellales</taxon>
        <taxon>Moraxellaceae</taxon>
        <taxon>Moraxella</taxon>
    </lineage>
</organism>
<name>A0A1B8PKR4_MORNO</name>
<dbReference type="Proteomes" id="UP000092671">
    <property type="component" value="Unassembled WGS sequence"/>
</dbReference>
<dbReference type="EMBL" id="LZDN01000004">
    <property type="protein sequence ID" value="OBX51693.1"/>
    <property type="molecule type" value="Genomic_DNA"/>
</dbReference>
<dbReference type="OrthoDB" id="5771029at2"/>
<reference evidence="1 2" key="1">
    <citation type="submission" date="2016-06" db="EMBL/GenBank/DDBJ databases">
        <title>Draft genome of Moraxella nonliquefaciens CCUG 60284.</title>
        <authorList>
            <person name="Salva-Serra F."/>
            <person name="Engstrom-Jakobsson H."/>
            <person name="Thorell K."/>
            <person name="Gonzales-Siles L."/>
            <person name="Karlsson R."/>
            <person name="Boulund F."/>
            <person name="Engstrand L."/>
            <person name="Kristiansson E."/>
            <person name="Moore E."/>
        </authorList>
    </citation>
    <scope>NUCLEOTIDE SEQUENCE [LARGE SCALE GENOMIC DNA]</scope>
    <source>
        <strain evidence="1 2">CCUG 60284</strain>
    </source>
</reference>
<accession>A0A1B8PKR4</accession>
<proteinExistence type="predicted"/>
<dbReference type="AlphaFoldDB" id="A0A1B8PKR4"/>
<sequence>MNFEIIPPITGKDCFAKMSAIRDLKRLKRAYGGTNWKKCKGFCNVRIEQGIYYAEVHWYECHGIGAVEYKIKRFLE</sequence>